<feature type="transmembrane region" description="Helical" evidence="1">
    <location>
        <begin position="22"/>
        <end position="45"/>
    </location>
</feature>
<gene>
    <name evidence="2" type="ORF">HLA99_14185</name>
</gene>
<keyword evidence="1" id="KW-0812">Transmembrane</keyword>
<dbReference type="EMBL" id="JABEMB010000028">
    <property type="protein sequence ID" value="NNH04996.1"/>
    <property type="molecule type" value="Genomic_DNA"/>
</dbReference>
<keyword evidence="1" id="KW-0472">Membrane</keyword>
<dbReference type="AlphaFoldDB" id="A0A7Y2M1X2"/>
<dbReference type="RefSeq" id="WP_167038990.1">
    <property type="nucleotide sequence ID" value="NZ_BAAANA010000001.1"/>
</dbReference>
<organism evidence="2 3">
    <name type="scientific">Microbacterium ulmi</name>
    <dbReference type="NCBI Taxonomy" id="179095"/>
    <lineage>
        <taxon>Bacteria</taxon>
        <taxon>Bacillati</taxon>
        <taxon>Actinomycetota</taxon>
        <taxon>Actinomycetes</taxon>
        <taxon>Micrococcales</taxon>
        <taxon>Microbacteriaceae</taxon>
        <taxon>Microbacterium</taxon>
    </lineage>
</organism>
<sequence length="46" mass="5113">MADAQPAKAPDRRPWFVWDEDWLATFVGLGLFLVLLFGIVPGSVIP</sequence>
<evidence type="ECO:0000313" key="3">
    <source>
        <dbReference type="Proteomes" id="UP000543598"/>
    </source>
</evidence>
<keyword evidence="1" id="KW-1133">Transmembrane helix</keyword>
<evidence type="ECO:0000256" key="1">
    <source>
        <dbReference type="SAM" id="Phobius"/>
    </source>
</evidence>
<proteinExistence type="predicted"/>
<keyword evidence="3" id="KW-1185">Reference proteome</keyword>
<reference evidence="2 3" key="1">
    <citation type="submission" date="2020-05" db="EMBL/GenBank/DDBJ databases">
        <title>MicrobeNet Type strains.</title>
        <authorList>
            <person name="Nicholson A.C."/>
        </authorList>
    </citation>
    <scope>NUCLEOTIDE SEQUENCE [LARGE SCALE GENOMIC DNA]</scope>
    <source>
        <strain evidence="2 3">JCM 14282</strain>
    </source>
</reference>
<dbReference type="Proteomes" id="UP000543598">
    <property type="component" value="Unassembled WGS sequence"/>
</dbReference>
<comment type="caution">
    <text evidence="2">The sequence shown here is derived from an EMBL/GenBank/DDBJ whole genome shotgun (WGS) entry which is preliminary data.</text>
</comment>
<accession>A0A7Y2M1X2</accession>
<evidence type="ECO:0000313" key="2">
    <source>
        <dbReference type="EMBL" id="NNH04996.1"/>
    </source>
</evidence>
<protein>
    <submittedName>
        <fullName evidence="2">Uncharacterized protein</fullName>
    </submittedName>
</protein>
<name>A0A7Y2M1X2_9MICO</name>